<comment type="subunit">
    <text evidence="6">Part of the 50S ribosomal subunit.</text>
</comment>
<accession>A0A520N539</accession>
<dbReference type="Proteomes" id="UP000318710">
    <property type="component" value="Unassembled WGS sequence"/>
</dbReference>
<dbReference type="PRINTS" id="PR00059">
    <property type="entry name" value="RIBOSOMALL6"/>
</dbReference>
<dbReference type="InterPro" id="IPR020040">
    <property type="entry name" value="Ribosomal_uL6_a/b-dom"/>
</dbReference>
<evidence type="ECO:0000256" key="4">
    <source>
        <dbReference type="ARBA" id="ARBA00022980"/>
    </source>
</evidence>
<keyword evidence="2 6" id="KW-0699">rRNA-binding</keyword>
<sequence>MSRVAKSPINIPDNVEFSINENIVKVKGSKGELEFSLPESVSIEVQENVINVKYDEANQQSVALAGTTRSLVNNMIIGVSEGFEKKLELKGVGYRAKASGKLLELTLGFSHPIKYQLPEEVDVETPSQTEVVLKSHNKQILGQAAAEIRAFRPPEPYKGKGVRYADEQVKRKEAKKAAGAGAA</sequence>
<dbReference type="GO" id="GO:0019843">
    <property type="term" value="F:rRNA binding"/>
    <property type="evidence" value="ECO:0007669"/>
    <property type="project" value="UniProtKB-UniRule"/>
</dbReference>
<dbReference type="EMBL" id="SHBF01000001">
    <property type="protein sequence ID" value="RZO28576.1"/>
    <property type="molecule type" value="Genomic_DNA"/>
</dbReference>
<evidence type="ECO:0000256" key="1">
    <source>
        <dbReference type="ARBA" id="ARBA00009356"/>
    </source>
</evidence>
<evidence type="ECO:0000256" key="8">
    <source>
        <dbReference type="RuleBase" id="RU003870"/>
    </source>
</evidence>
<protein>
    <recommendedName>
        <fullName evidence="6">Large ribosomal subunit protein uL6</fullName>
    </recommendedName>
</protein>
<feature type="domain" description="Large ribosomal subunit protein uL6 alpha-beta" evidence="9">
    <location>
        <begin position="11"/>
        <end position="82"/>
    </location>
</feature>
<dbReference type="InterPro" id="IPR036789">
    <property type="entry name" value="Ribosomal_uL6-like_a/b-dom_sf"/>
</dbReference>
<dbReference type="GO" id="GO:0003735">
    <property type="term" value="F:structural constituent of ribosome"/>
    <property type="evidence" value="ECO:0007669"/>
    <property type="project" value="UniProtKB-UniRule"/>
</dbReference>
<evidence type="ECO:0000256" key="7">
    <source>
        <dbReference type="RuleBase" id="RU003869"/>
    </source>
</evidence>
<dbReference type="HAMAP" id="MF_01365_B">
    <property type="entry name" value="Ribosomal_uL6_B"/>
    <property type="match status" value="1"/>
</dbReference>
<comment type="similarity">
    <text evidence="1 6 7">Belongs to the universal ribosomal protein uL6 family.</text>
</comment>
<keyword evidence="3 6" id="KW-0694">RNA-binding</keyword>
<name>A0A520N539_9GAMM</name>
<keyword evidence="5 6" id="KW-0687">Ribonucleoprotein</keyword>
<comment type="caution">
    <text evidence="10">The sequence shown here is derived from an EMBL/GenBank/DDBJ whole genome shotgun (WGS) entry which is preliminary data.</text>
</comment>
<evidence type="ECO:0000313" key="10">
    <source>
        <dbReference type="EMBL" id="RZO28576.1"/>
    </source>
</evidence>
<dbReference type="Pfam" id="PF00347">
    <property type="entry name" value="Ribosomal_L6"/>
    <property type="match status" value="2"/>
</dbReference>
<proteinExistence type="inferred from homology"/>
<dbReference type="InterPro" id="IPR000702">
    <property type="entry name" value="Ribosomal_uL6-like"/>
</dbReference>
<dbReference type="PROSITE" id="PS00525">
    <property type="entry name" value="RIBOSOMAL_L6_1"/>
    <property type="match status" value="1"/>
</dbReference>
<organism evidence="10 11">
    <name type="scientific">SAR86 cluster bacterium</name>
    <dbReference type="NCBI Taxonomy" id="2030880"/>
    <lineage>
        <taxon>Bacteria</taxon>
        <taxon>Pseudomonadati</taxon>
        <taxon>Pseudomonadota</taxon>
        <taxon>Gammaproteobacteria</taxon>
        <taxon>SAR86 cluster</taxon>
    </lineage>
</organism>
<dbReference type="FunFam" id="3.90.930.12:FF:000002">
    <property type="entry name" value="50S ribosomal protein L6"/>
    <property type="match status" value="1"/>
</dbReference>
<feature type="domain" description="Large ribosomal subunit protein uL6 alpha-beta" evidence="9">
    <location>
        <begin position="91"/>
        <end position="164"/>
    </location>
</feature>
<evidence type="ECO:0000256" key="6">
    <source>
        <dbReference type="HAMAP-Rule" id="MF_01365"/>
    </source>
</evidence>
<dbReference type="GO" id="GO:0022625">
    <property type="term" value="C:cytosolic large ribosomal subunit"/>
    <property type="evidence" value="ECO:0007669"/>
    <property type="project" value="UniProtKB-UniRule"/>
</dbReference>
<dbReference type="AlphaFoldDB" id="A0A520N539"/>
<dbReference type="NCBIfam" id="TIGR03654">
    <property type="entry name" value="L6_bact"/>
    <property type="match status" value="1"/>
</dbReference>
<dbReference type="InterPro" id="IPR002358">
    <property type="entry name" value="Ribosomal_uL6_CS"/>
</dbReference>
<dbReference type="InterPro" id="IPR019906">
    <property type="entry name" value="Ribosomal_uL6_bac-type"/>
</dbReference>
<evidence type="ECO:0000256" key="2">
    <source>
        <dbReference type="ARBA" id="ARBA00022730"/>
    </source>
</evidence>
<evidence type="ECO:0000313" key="11">
    <source>
        <dbReference type="Proteomes" id="UP000318710"/>
    </source>
</evidence>
<dbReference type="SUPFAM" id="SSF56053">
    <property type="entry name" value="Ribosomal protein L6"/>
    <property type="match status" value="2"/>
</dbReference>
<dbReference type="PANTHER" id="PTHR11655">
    <property type="entry name" value="60S/50S RIBOSOMAL PROTEIN L6/L9"/>
    <property type="match status" value="1"/>
</dbReference>
<reference evidence="10 11" key="1">
    <citation type="submission" date="2019-02" db="EMBL/GenBank/DDBJ databases">
        <title>Prokaryotic population dynamics and viral predation in marine succession experiment using metagenomics: the confinement effect.</title>
        <authorList>
            <person name="Haro-Moreno J.M."/>
            <person name="Rodriguez-Valera F."/>
            <person name="Lopez-Perez M."/>
        </authorList>
    </citation>
    <scope>NUCLEOTIDE SEQUENCE [LARGE SCALE GENOMIC DNA]</scope>
    <source>
        <strain evidence="10">MED-G160</strain>
    </source>
</reference>
<dbReference type="PANTHER" id="PTHR11655:SF14">
    <property type="entry name" value="LARGE RIBOSOMAL SUBUNIT PROTEIN UL6M"/>
    <property type="match status" value="1"/>
</dbReference>
<evidence type="ECO:0000256" key="5">
    <source>
        <dbReference type="ARBA" id="ARBA00023274"/>
    </source>
</evidence>
<gene>
    <name evidence="6" type="primary">rplF</name>
    <name evidence="10" type="ORF">EVA93_00215</name>
</gene>
<dbReference type="FunFam" id="3.90.930.12:FF:000001">
    <property type="entry name" value="50S ribosomal protein L6"/>
    <property type="match status" value="1"/>
</dbReference>
<dbReference type="Gene3D" id="3.90.930.12">
    <property type="entry name" value="Ribosomal protein L6, alpha-beta domain"/>
    <property type="match status" value="2"/>
</dbReference>
<dbReference type="GO" id="GO:0002181">
    <property type="term" value="P:cytoplasmic translation"/>
    <property type="evidence" value="ECO:0007669"/>
    <property type="project" value="TreeGrafter"/>
</dbReference>
<evidence type="ECO:0000256" key="3">
    <source>
        <dbReference type="ARBA" id="ARBA00022884"/>
    </source>
</evidence>
<keyword evidence="4 6" id="KW-0689">Ribosomal protein</keyword>
<comment type="function">
    <text evidence="6 8">This protein binds to the 23S rRNA, and is important in its secondary structure. It is located near the subunit interface in the base of the L7/L12 stalk, and near the tRNA binding site of the peptidyltransferase center.</text>
</comment>
<dbReference type="PIRSF" id="PIRSF002162">
    <property type="entry name" value="Ribosomal_L6"/>
    <property type="match status" value="1"/>
</dbReference>
<evidence type="ECO:0000259" key="9">
    <source>
        <dbReference type="Pfam" id="PF00347"/>
    </source>
</evidence>